<evidence type="ECO:0000313" key="3">
    <source>
        <dbReference type="Proteomes" id="UP001066276"/>
    </source>
</evidence>
<accession>A0AAV7RB59</accession>
<dbReference type="Proteomes" id="UP001066276">
    <property type="component" value="Chromosome 5"/>
</dbReference>
<gene>
    <name evidence="2" type="ORF">NDU88_002158</name>
</gene>
<dbReference type="AlphaFoldDB" id="A0AAV7RB59"/>
<name>A0AAV7RB59_PLEWA</name>
<evidence type="ECO:0000313" key="2">
    <source>
        <dbReference type="EMBL" id="KAJ1149348.1"/>
    </source>
</evidence>
<sequence length="103" mass="10885">MSTQRSHTETCMAPSLTPGLTCGAPELPGAGTNQLCRRTVTVGPGRGTAEPRGEEKPASWTQEACNREAEESGAVGERTRPRTKQEDEEETGGGTNLAAAREE</sequence>
<organism evidence="2 3">
    <name type="scientific">Pleurodeles waltl</name>
    <name type="common">Iberian ribbed newt</name>
    <dbReference type="NCBI Taxonomy" id="8319"/>
    <lineage>
        <taxon>Eukaryota</taxon>
        <taxon>Metazoa</taxon>
        <taxon>Chordata</taxon>
        <taxon>Craniata</taxon>
        <taxon>Vertebrata</taxon>
        <taxon>Euteleostomi</taxon>
        <taxon>Amphibia</taxon>
        <taxon>Batrachia</taxon>
        <taxon>Caudata</taxon>
        <taxon>Salamandroidea</taxon>
        <taxon>Salamandridae</taxon>
        <taxon>Pleurodelinae</taxon>
        <taxon>Pleurodeles</taxon>
    </lineage>
</organism>
<feature type="region of interest" description="Disordered" evidence="1">
    <location>
        <begin position="1"/>
        <end position="103"/>
    </location>
</feature>
<reference evidence="2" key="1">
    <citation type="journal article" date="2022" name="bioRxiv">
        <title>Sequencing and chromosome-scale assembly of the giantPleurodeles waltlgenome.</title>
        <authorList>
            <person name="Brown T."/>
            <person name="Elewa A."/>
            <person name="Iarovenko S."/>
            <person name="Subramanian E."/>
            <person name="Araus A.J."/>
            <person name="Petzold A."/>
            <person name="Susuki M."/>
            <person name="Suzuki K.-i.T."/>
            <person name="Hayashi T."/>
            <person name="Toyoda A."/>
            <person name="Oliveira C."/>
            <person name="Osipova E."/>
            <person name="Leigh N.D."/>
            <person name="Simon A."/>
            <person name="Yun M.H."/>
        </authorList>
    </citation>
    <scope>NUCLEOTIDE SEQUENCE</scope>
    <source>
        <strain evidence="2">20211129_DDA</strain>
        <tissue evidence="2">Liver</tissue>
    </source>
</reference>
<protein>
    <submittedName>
        <fullName evidence="2">Uncharacterized protein</fullName>
    </submittedName>
</protein>
<comment type="caution">
    <text evidence="2">The sequence shown here is derived from an EMBL/GenBank/DDBJ whole genome shotgun (WGS) entry which is preliminary data.</text>
</comment>
<dbReference type="EMBL" id="JANPWB010000009">
    <property type="protein sequence ID" value="KAJ1149348.1"/>
    <property type="molecule type" value="Genomic_DNA"/>
</dbReference>
<keyword evidence="3" id="KW-1185">Reference proteome</keyword>
<proteinExistence type="predicted"/>
<evidence type="ECO:0000256" key="1">
    <source>
        <dbReference type="SAM" id="MobiDB-lite"/>
    </source>
</evidence>